<dbReference type="InterPro" id="IPR024160">
    <property type="entry name" value="BIN3_SAM-bd_dom"/>
</dbReference>
<evidence type="ECO:0000256" key="1">
    <source>
        <dbReference type="PROSITE-ProRule" id="PRU00848"/>
    </source>
</evidence>
<feature type="domain" description="Bin3-type SAM" evidence="3">
    <location>
        <begin position="25"/>
        <end position="154"/>
    </location>
</feature>
<evidence type="ECO:0000256" key="2">
    <source>
        <dbReference type="RuleBase" id="RU367087"/>
    </source>
</evidence>
<dbReference type="OrthoDB" id="10017101at2759"/>
<dbReference type="PROSITE" id="PS51515">
    <property type="entry name" value="BIN3_SAM"/>
    <property type="match status" value="1"/>
</dbReference>
<comment type="caution">
    <text evidence="4">The sequence shown here is derived from an EMBL/GenBank/DDBJ whole genome shotgun (WGS) entry which is preliminary data.</text>
</comment>
<dbReference type="GO" id="GO:0032259">
    <property type="term" value="P:methylation"/>
    <property type="evidence" value="ECO:0007669"/>
    <property type="project" value="UniProtKB-KW"/>
</dbReference>
<protein>
    <recommendedName>
        <fullName evidence="2">RNA methyltransferase</fullName>
        <ecNumber evidence="2">2.1.1.-</ecNumber>
    </recommendedName>
</protein>
<dbReference type="PANTHER" id="PTHR12315">
    <property type="entry name" value="BICOID-INTERACTING PROTEIN RELATED"/>
    <property type="match status" value="1"/>
</dbReference>
<keyword evidence="1 2" id="KW-0949">S-adenosyl-L-methionine</keyword>
<dbReference type="AlphaFoldDB" id="A0A6A4NFC1"/>
<evidence type="ECO:0000313" key="5">
    <source>
        <dbReference type="Proteomes" id="UP000447434"/>
    </source>
</evidence>
<accession>A0A6A4NFC1</accession>
<dbReference type="Gene3D" id="3.40.50.150">
    <property type="entry name" value="Vaccinia Virus protein VP39"/>
    <property type="match status" value="1"/>
</dbReference>
<reference evidence="5" key="1">
    <citation type="journal article" date="2020" name="Nat. Commun.">
        <title>Genome sequence of the cluster root forming white lupin.</title>
        <authorList>
            <person name="Hufnagel B."/>
            <person name="Marques A."/>
            <person name="Soriano A."/>
            <person name="Marques L."/>
            <person name="Divol F."/>
            <person name="Doumas P."/>
            <person name="Sallet E."/>
            <person name="Mancinotti D."/>
            <person name="Carrere S."/>
            <person name="Marande W."/>
            <person name="Arribat S."/>
            <person name="Keller J."/>
            <person name="Huneau C."/>
            <person name="Blein T."/>
            <person name="Aime D."/>
            <person name="Laguerre M."/>
            <person name="Taylor J."/>
            <person name="Schubert V."/>
            <person name="Nelson M."/>
            <person name="Geu-Flores F."/>
            <person name="Crespi M."/>
            <person name="Gallardo-Guerrero K."/>
            <person name="Delaux P.-M."/>
            <person name="Salse J."/>
            <person name="Berges H."/>
            <person name="Guyot R."/>
            <person name="Gouzy J."/>
            <person name="Peret B."/>
        </authorList>
    </citation>
    <scope>NUCLEOTIDE SEQUENCE [LARGE SCALE GENOMIC DNA]</scope>
    <source>
        <strain evidence="5">cv. Amiga</strain>
    </source>
</reference>
<dbReference type="PANTHER" id="PTHR12315:SF0">
    <property type="entry name" value="7SK SNRNA METHYLPHOSPHATE CAPPING ENZYME"/>
    <property type="match status" value="1"/>
</dbReference>
<name>A0A6A4NFC1_LUPAL</name>
<gene>
    <name evidence="4" type="ORF">Lalb_Chr24g0397371</name>
</gene>
<evidence type="ECO:0000313" key="4">
    <source>
        <dbReference type="EMBL" id="KAE9586009.1"/>
    </source>
</evidence>
<dbReference type="EC" id="2.1.1.-" evidence="2"/>
<dbReference type="SUPFAM" id="SSF53335">
    <property type="entry name" value="S-adenosyl-L-methionine-dependent methyltransferases"/>
    <property type="match status" value="1"/>
</dbReference>
<dbReference type="Proteomes" id="UP000447434">
    <property type="component" value="Chromosome 24"/>
</dbReference>
<sequence length="154" mass="18145">MEESQNRNKRKHSIRDPRLMKVIEDPRLNLFKKEWFESKNCLDIGLCNNGTLTIYIAQEFCCKTILGIDYDSDRIKDAIVNRRKSFQSNLALVQTPVKASKLKDGVGASSNRNIPMEHSTLQLRNDLFDKVLFKQENFYREYHTLKEPYDTIIW</sequence>
<keyword evidence="5" id="KW-1185">Reference proteome</keyword>
<organism evidence="4 5">
    <name type="scientific">Lupinus albus</name>
    <name type="common">White lupine</name>
    <name type="synonym">Lupinus termis</name>
    <dbReference type="NCBI Taxonomy" id="3870"/>
    <lineage>
        <taxon>Eukaryota</taxon>
        <taxon>Viridiplantae</taxon>
        <taxon>Streptophyta</taxon>
        <taxon>Embryophyta</taxon>
        <taxon>Tracheophyta</taxon>
        <taxon>Spermatophyta</taxon>
        <taxon>Magnoliopsida</taxon>
        <taxon>eudicotyledons</taxon>
        <taxon>Gunneridae</taxon>
        <taxon>Pentapetalae</taxon>
        <taxon>rosids</taxon>
        <taxon>fabids</taxon>
        <taxon>Fabales</taxon>
        <taxon>Fabaceae</taxon>
        <taxon>Papilionoideae</taxon>
        <taxon>50 kb inversion clade</taxon>
        <taxon>genistoids sensu lato</taxon>
        <taxon>core genistoids</taxon>
        <taxon>Genisteae</taxon>
        <taxon>Lupinus</taxon>
    </lineage>
</organism>
<dbReference type="GO" id="GO:0008171">
    <property type="term" value="F:O-methyltransferase activity"/>
    <property type="evidence" value="ECO:0007669"/>
    <property type="project" value="UniProtKB-UniRule"/>
</dbReference>
<dbReference type="InterPro" id="IPR039772">
    <property type="entry name" value="Bin3-like"/>
</dbReference>
<dbReference type="EMBL" id="WOCE01000024">
    <property type="protein sequence ID" value="KAE9586009.1"/>
    <property type="molecule type" value="Genomic_DNA"/>
</dbReference>
<dbReference type="GO" id="GO:0040031">
    <property type="term" value="P:snRNA modification"/>
    <property type="evidence" value="ECO:0007669"/>
    <property type="project" value="TreeGrafter"/>
</dbReference>
<keyword evidence="2" id="KW-0808">Transferase</keyword>
<keyword evidence="2" id="KW-0489">Methyltransferase</keyword>
<dbReference type="GO" id="GO:0017069">
    <property type="term" value="F:snRNA binding"/>
    <property type="evidence" value="ECO:0007669"/>
    <property type="project" value="TreeGrafter"/>
</dbReference>
<dbReference type="GO" id="GO:0008173">
    <property type="term" value="F:RNA methyltransferase activity"/>
    <property type="evidence" value="ECO:0007669"/>
    <property type="project" value="UniProtKB-UniRule"/>
</dbReference>
<proteinExistence type="inferred from homology"/>
<dbReference type="InterPro" id="IPR029063">
    <property type="entry name" value="SAM-dependent_MTases_sf"/>
</dbReference>
<evidence type="ECO:0000259" key="3">
    <source>
        <dbReference type="PROSITE" id="PS51515"/>
    </source>
</evidence>
<comment type="similarity">
    <text evidence="2">Belongs to the methyltransferase superfamily.</text>
</comment>